<dbReference type="RefSeq" id="WP_007654399.1">
    <property type="nucleotide sequence ID" value="NZ_CAJSYT010000001.1"/>
</dbReference>
<reference evidence="1" key="1">
    <citation type="journal article" date="2019" name="Nat. Med.">
        <title>A library of human gut bacterial isolates paired with longitudinal multiomics data enables mechanistic microbiome research.</title>
        <authorList>
            <person name="Poyet M."/>
            <person name="Groussin M."/>
            <person name="Gibbons S.M."/>
            <person name="Avila-Pacheco J."/>
            <person name="Jiang X."/>
            <person name="Kearney S.M."/>
            <person name="Perrotta A.R."/>
            <person name="Berdy B."/>
            <person name="Zhao S."/>
            <person name="Lieberman T.D."/>
            <person name="Swanson P.K."/>
            <person name="Smith M."/>
            <person name="Roesemann S."/>
            <person name="Alexander J.E."/>
            <person name="Rich S.A."/>
            <person name="Livny J."/>
            <person name="Vlamakis H."/>
            <person name="Clish C."/>
            <person name="Bullock K."/>
            <person name="Deik A."/>
            <person name="Scott J."/>
            <person name="Pierce K.A."/>
            <person name="Xavier R.J."/>
            <person name="Alm E.J."/>
        </authorList>
    </citation>
    <scope>NUCLEOTIDE SEQUENCE</scope>
    <source>
        <strain evidence="1">BIOML-A4</strain>
    </source>
</reference>
<protein>
    <submittedName>
        <fullName evidence="1">Uncharacterized protein</fullName>
    </submittedName>
</protein>
<accession>A0A6G1ZFS0</accession>
<dbReference type="AlphaFoldDB" id="A0A6G1ZFS0"/>
<name>A0A6G1ZFS0_9BACT</name>
<comment type="caution">
    <text evidence="1">The sequence shown here is derived from an EMBL/GenBank/DDBJ whole genome shotgun (WGS) entry which is preliminary data.</text>
</comment>
<sequence>MKKQHWSESQESFLRENLGKKTLNEIAKELGKTELAVKLYIHRKNIVYRPSVKRNLVLELFRIKLVNPEYFAVTKEFLRAVNINQVRFWKLYRGEESPTDAEYLRLATTLKVSLQEAFEARQLSLFNDNIKIDDTSKCD</sequence>
<evidence type="ECO:0000313" key="1">
    <source>
        <dbReference type="EMBL" id="MRY12803.1"/>
    </source>
</evidence>
<gene>
    <name evidence="1" type="ORF">GKE01_15160</name>
</gene>
<organism evidence="1">
    <name type="scientific">Parabacteroides goldsteinii</name>
    <dbReference type="NCBI Taxonomy" id="328812"/>
    <lineage>
        <taxon>Bacteria</taxon>
        <taxon>Pseudomonadati</taxon>
        <taxon>Bacteroidota</taxon>
        <taxon>Bacteroidia</taxon>
        <taxon>Bacteroidales</taxon>
        <taxon>Tannerellaceae</taxon>
        <taxon>Parabacteroides</taxon>
    </lineage>
</organism>
<proteinExistence type="predicted"/>
<dbReference type="EMBL" id="WKLP01000022">
    <property type="protein sequence ID" value="MRY12803.1"/>
    <property type="molecule type" value="Genomic_DNA"/>
</dbReference>